<dbReference type="Proteomes" id="UP000190541">
    <property type="component" value="Unassembled WGS sequence"/>
</dbReference>
<dbReference type="AlphaFoldDB" id="A0A1T5B1E5"/>
<feature type="domain" description="Aldehyde oxidase/xanthine dehydrogenase a/b hammerhead" evidence="1">
    <location>
        <begin position="233"/>
        <end position="310"/>
    </location>
</feature>
<dbReference type="InterPro" id="IPR046867">
    <property type="entry name" value="AldOxase/xan_DH_MoCoBD2"/>
</dbReference>
<evidence type="ECO:0000259" key="1">
    <source>
        <dbReference type="SMART" id="SM01008"/>
    </source>
</evidence>
<protein>
    <submittedName>
        <fullName evidence="2">Isoquinoline 1-oxidoreductase</fullName>
    </submittedName>
</protein>
<dbReference type="RefSeq" id="WP_217698097.1">
    <property type="nucleotide sequence ID" value="NZ_FUYS01000002.1"/>
</dbReference>
<gene>
    <name evidence="2" type="ORF">SAMN05660226_01261</name>
</gene>
<dbReference type="Gene3D" id="3.30.365.10">
    <property type="entry name" value="Aldehyde oxidase/xanthine dehydrogenase, molybdopterin binding domain"/>
    <property type="match status" value="4"/>
</dbReference>
<dbReference type="PANTHER" id="PTHR47495">
    <property type="entry name" value="ALDEHYDE DEHYDROGENASE"/>
    <property type="match status" value="1"/>
</dbReference>
<dbReference type="InterPro" id="IPR012368">
    <property type="entry name" value="OxRdtase_Mopterin-bd_su_IorB"/>
</dbReference>
<dbReference type="Pfam" id="PF02738">
    <property type="entry name" value="MoCoBD_1"/>
    <property type="match status" value="1"/>
</dbReference>
<dbReference type="Gene3D" id="3.90.1170.50">
    <property type="entry name" value="Aldehyde oxidase/xanthine dehydrogenase, a/b hammerhead"/>
    <property type="match status" value="1"/>
</dbReference>
<dbReference type="EMBL" id="FUYS01000002">
    <property type="protein sequence ID" value="SKB41066.1"/>
    <property type="molecule type" value="Genomic_DNA"/>
</dbReference>
<accession>A0A1T5B1E5</accession>
<dbReference type="SUPFAM" id="SSF56003">
    <property type="entry name" value="Molybdenum cofactor-binding domain"/>
    <property type="match status" value="2"/>
</dbReference>
<dbReference type="InterPro" id="IPR008274">
    <property type="entry name" value="AldOxase/xan_DH_MoCoBD1"/>
</dbReference>
<reference evidence="2 3" key="1">
    <citation type="submission" date="2017-02" db="EMBL/GenBank/DDBJ databases">
        <authorList>
            <person name="Peterson S.W."/>
        </authorList>
    </citation>
    <scope>NUCLEOTIDE SEQUENCE [LARGE SCALE GENOMIC DNA]</scope>
    <source>
        <strain evidence="2 3">DSM 22899</strain>
    </source>
</reference>
<dbReference type="PANTHER" id="PTHR47495:SF1">
    <property type="entry name" value="BLL3820 PROTEIN"/>
    <property type="match status" value="1"/>
</dbReference>
<dbReference type="InterPro" id="IPR052516">
    <property type="entry name" value="N-heterocyclic_Hydroxylase"/>
</dbReference>
<dbReference type="Pfam" id="PF20256">
    <property type="entry name" value="MoCoBD_2"/>
    <property type="match status" value="2"/>
</dbReference>
<dbReference type="STRING" id="623280.SAMN05660226_01261"/>
<name>A0A1T5B1E5_9SPHI</name>
<sequence length="719" mass="77564">MDKLTMTTMENSIRYPEETPDRLRIATSSKVVTRRNFFRLLGGGIAVALSQSCVYGWSDAPPVSEQLAADENTIAAWIHIHEDGSVSVFTGKVEVGQNIRTSLAQVVAEELAVPIQHIALIMGDTSLTPYDAGTFGSRTTPYMGPQLRKAAASLREALLEKAAKALKVPATALRAEAGKIVDGSSGKTLAYGTLTRGEKLLIPINEAVTLTAAEQWTVAGTSIPKINGRDFVTGKHQYTSDMVLPDMVYGKILRPPAYGATLAAVDVTKAKAMPHVTVVQTADFIGVTAPDPQTAANALARIAAQWNTTPQPSKAELFAYLKDNARHGGGDEDDRQEARRLFEASTHRLEHRVEVQYIAHVPLEPRAAIAEWNDGQLTVWTGTQRPFGVQEELAGAFSLAKEQVRVIMPDTGSAYGGKHSGEAALEAARLAKVVGKPVKIVWTREEEFKWAYFRPAGLIEVAAALKDDGTIASWEFHNYNSGNAGIDLPYEAGVKHIRYHPSRTPLRQGSYRALAATANVFAIECMVDDLARLLQRDPLEFRLSQLTDVRMRGVLTAAADRFGWGGKKAPGHGFGIACGFVKNSYIATCAEVAYGQANGQLEVVRLVAAYDCGAIVNPKHLENQVLGAILQGLGGALFEAIDFKDGRILNPTLSTYRVPRFADIPPLDIVLIDQKDIPSAGAGETPIVGTAPAIRNAIADATGVRLHQLPLIPQGLKMN</sequence>
<dbReference type="PIRSF" id="PIRSF036389">
    <property type="entry name" value="IOR_B"/>
    <property type="match status" value="1"/>
</dbReference>
<dbReference type="InterPro" id="IPR037165">
    <property type="entry name" value="AldOxase/xan_DH_Mopterin-bd_sf"/>
</dbReference>
<dbReference type="InterPro" id="IPR000674">
    <property type="entry name" value="Ald_Oxase/Xan_DH_a/b"/>
</dbReference>
<evidence type="ECO:0000313" key="2">
    <source>
        <dbReference type="EMBL" id="SKB41066.1"/>
    </source>
</evidence>
<evidence type="ECO:0000313" key="3">
    <source>
        <dbReference type="Proteomes" id="UP000190541"/>
    </source>
</evidence>
<organism evidence="2 3">
    <name type="scientific">Parapedobacter luteus</name>
    <dbReference type="NCBI Taxonomy" id="623280"/>
    <lineage>
        <taxon>Bacteria</taxon>
        <taxon>Pseudomonadati</taxon>
        <taxon>Bacteroidota</taxon>
        <taxon>Sphingobacteriia</taxon>
        <taxon>Sphingobacteriales</taxon>
        <taxon>Sphingobacteriaceae</taxon>
        <taxon>Parapedobacter</taxon>
    </lineage>
</organism>
<keyword evidence="3" id="KW-1185">Reference proteome</keyword>
<dbReference type="SMART" id="SM01008">
    <property type="entry name" value="Ald_Xan_dh_C"/>
    <property type="match status" value="1"/>
</dbReference>
<dbReference type="GO" id="GO:0016491">
    <property type="term" value="F:oxidoreductase activity"/>
    <property type="evidence" value="ECO:0007669"/>
    <property type="project" value="InterPro"/>
</dbReference>
<proteinExistence type="predicted"/>